<dbReference type="AlphaFoldDB" id="A0A6A6J398"/>
<evidence type="ECO:0000313" key="3">
    <source>
        <dbReference type="Proteomes" id="UP000800094"/>
    </source>
</evidence>
<reference evidence="2" key="1">
    <citation type="journal article" date="2020" name="Stud. Mycol.">
        <title>101 Dothideomycetes genomes: a test case for predicting lifestyles and emergence of pathogens.</title>
        <authorList>
            <person name="Haridas S."/>
            <person name="Albert R."/>
            <person name="Binder M."/>
            <person name="Bloem J."/>
            <person name="Labutti K."/>
            <person name="Salamov A."/>
            <person name="Andreopoulos B."/>
            <person name="Baker S."/>
            <person name="Barry K."/>
            <person name="Bills G."/>
            <person name="Bluhm B."/>
            <person name="Cannon C."/>
            <person name="Castanera R."/>
            <person name="Culley D."/>
            <person name="Daum C."/>
            <person name="Ezra D."/>
            <person name="Gonzalez J."/>
            <person name="Henrissat B."/>
            <person name="Kuo A."/>
            <person name="Liang C."/>
            <person name="Lipzen A."/>
            <person name="Lutzoni F."/>
            <person name="Magnuson J."/>
            <person name="Mondo S."/>
            <person name="Nolan M."/>
            <person name="Ohm R."/>
            <person name="Pangilinan J."/>
            <person name="Park H.-J."/>
            <person name="Ramirez L."/>
            <person name="Alfaro M."/>
            <person name="Sun H."/>
            <person name="Tritt A."/>
            <person name="Yoshinaga Y."/>
            <person name="Zwiers L.-H."/>
            <person name="Turgeon B."/>
            <person name="Goodwin S."/>
            <person name="Spatafora J."/>
            <person name="Crous P."/>
            <person name="Grigoriev I."/>
        </authorList>
    </citation>
    <scope>NUCLEOTIDE SEQUENCE</scope>
    <source>
        <strain evidence="2">CBS 122368</strain>
    </source>
</reference>
<evidence type="ECO:0000256" key="1">
    <source>
        <dbReference type="SAM" id="SignalP"/>
    </source>
</evidence>
<dbReference type="EMBL" id="ML987189">
    <property type="protein sequence ID" value="KAF2257314.1"/>
    <property type="molecule type" value="Genomic_DNA"/>
</dbReference>
<keyword evidence="3" id="KW-1185">Reference proteome</keyword>
<dbReference type="SUPFAM" id="SSF49870">
    <property type="entry name" value="Osmotin, thaumatin-like protein"/>
    <property type="match status" value="1"/>
</dbReference>
<dbReference type="GeneID" id="54585925"/>
<gene>
    <name evidence="2" type="ORF">BU26DRAFT_558705</name>
</gene>
<proteinExistence type="predicted"/>
<organism evidence="2 3">
    <name type="scientific">Trematosphaeria pertusa</name>
    <dbReference type="NCBI Taxonomy" id="390896"/>
    <lineage>
        <taxon>Eukaryota</taxon>
        <taxon>Fungi</taxon>
        <taxon>Dikarya</taxon>
        <taxon>Ascomycota</taxon>
        <taxon>Pezizomycotina</taxon>
        <taxon>Dothideomycetes</taxon>
        <taxon>Pleosporomycetidae</taxon>
        <taxon>Pleosporales</taxon>
        <taxon>Massarineae</taxon>
        <taxon>Trematosphaeriaceae</taxon>
        <taxon>Trematosphaeria</taxon>
    </lineage>
</organism>
<dbReference type="InterPro" id="IPR037176">
    <property type="entry name" value="Osmotin/thaumatin-like_sf"/>
</dbReference>
<sequence>MKLLTAVSLGLSALFAAAAPSSQQDHAINNYPTDKPPTIENKQWVPIASYIKNNCPFSIWVRQANCENPGETAYMEVKSNEGYWPPWRAWNNRCSQAVKIGRSAASIHNVYQVEYSMDYDDSVWYDLSSLDGDPFHDVARFIEVDPSPKWCKRMYCGPGHGPQDCDWPHKPETRCAPAADVKFYLC</sequence>
<protein>
    <submittedName>
        <fullName evidence="2">Uncharacterized protein</fullName>
    </submittedName>
</protein>
<feature type="chain" id="PRO_5025372300" evidence="1">
    <location>
        <begin position="19"/>
        <end position="186"/>
    </location>
</feature>
<dbReference type="Pfam" id="PF04681">
    <property type="entry name" value="Bys1"/>
    <property type="match status" value="1"/>
</dbReference>
<keyword evidence="1" id="KW-0732">Signal</keyword>
<feature type="signal peptide" evidence="1">
    <location>
        <begin position="1"/>
        <end position="18"/>
    </location>
</feature>
<dbReference type="RefSeq" id="XP_033692318.1">
    <property type="nucleotide sequence ID" value="XM_033832595.1"/>
</dbReference>
<accession>A0A6A6J398</accession>
<dbReference type="InterPro" id="IPR006771">
    <property type="entry name" value="CetA-like"/>
</dbReference>
<dbReference type="Proteomes" id="UP000800094">
    <property type="component" value="Unassembled WGS sequence"/>
</dbReference>
<name>A0A6A6J398_9PLEO</name>
<evidence type="ECO:0000313" key="2">
    <source>
        <dbReference type="EMBL" id="KAF2257314.1"/>
    </source>
</evidence>
<dbReference type="OrthoDB" id="3682664at2759"/>